<feature type="region of interest" description="Disordered" evidence="1">
    <location>
        <begin position="92"/>
        <end position="136"/>
    </location>
</feature>
<accession>A0A8K0DF09</accession>
<comment type="caution">
    <text evidence="2">The sequence shown here is derived from an EMBL/GenBank/DDBJ whole genome shotgun (WGS) entry which is preliminary data.</text>
</comment>
<dbReference type="GO" id="GO:0008092">
    <property type="term" value="F:cytoskeletal protein binding"/>
    <property type="evidence" value="ECO:0007669"/>
    <property type="project" value="TreeGrafter"/>
</dbReference>
<evidence type="ECO:0000256" key="1">
    <source>
        <dbReference type="SAM" id="MobiDB-lite"/>
    </source>
</evidence>
<dbReference type="PANTHER" id="PTHR31508:SF2">
    <property type="entry name" value="PROTEIN PITCHFORK"/>
    <property type="match status" value="1"/>
</dbReference>
<dbReference type="PANTHER" id="PTHR31508">
    <property type="entry name" value="PROTEIN PITCHFORK"/>
    <property type="match status" value="1"/>
</dbReference>
<dbReference type="InterPro" id="IPR033602">
    <property type="entry name" value="CIMAP3"/>
</dbReference>
<proteinExistence type="predicted"/>
<keyword evidence="3" id="KW-1185">Reference proteome</keyword>
<organism evidence="2 3">
    <name type="scientific">Ignelater luminosus</name>
    <name type="common">Cucubano</name>
    <name type="synonym">Pyrophorus luminosus</name>
    <dbReference type="NCBI Taxonomy" id="2038154"/>
    <lineage>
        <taxon>Eukaryota</taxon>
        <taxon>Metazoa</taxon>
        <taxon>Ecdysozoa</taxon>
        <taxon>Arthropoda</taxon>
        <taxon>Hexapoda</taxon>
        <taxon>Insecta</taxon>
        <taxon>Pterygota</taxon>
        <taxon>Neoptera</taxon>
        <taxon>Endopterygota</taxon>
        <taxon>Coleoptera</taxon>
        <taxon>Polyphaga</taxon>
        <taxon>Elateriformia</taxon>
        <taxon>Elateroidea</taxon>
        <taxon>Elateridae</taxon>
        <taxon>Agrypninae</taxon>
        <taxon>Pyrophorini</taxon>
        <taxon>Ignelater</taxon>
    </lineage>
</organism>
<reference evidence="2" key="1">
    <citation type="submission" date="2019-08" db="EMBL/GenBank/DDBJ databases">
        <title>The genome of the North American firefly Photinus pyralis.</title>
        <authorList>
            <consortium name="Photinus pyralis genome working group"/>
            <person name="Fallon T.R."/>
            <person name="Sander Lower S.E."/>
            <person name="Weng J.-K."/>
        </authorList>
    </citation>
    <scope>NUCLEOTIDE SEQUENCE</scope>
    <source>
        <strain evidence="2">TRF0915ILg1</strain>
        <tissue evidence="2">Whole body</tissue>
    </source>
</reference>
<gene>
    <name evidence="2" type="ORF">ILUMI_01224</name>
</gene>
<dbReference type="Proteomes" id="UP000801492">
    <property type="component" value="Unassembled WGS sequence"/>
</dbReference>
<protein>
    <submittedName>
        <fullName evidence="2">Uncharacterized protein</fullName>
    </submittedName>
</protein>
<dbReference type="OrthoDB" id="8189408at2759"/>
<name>A0A8K0DF09_IGNLU</name>
<dbReference type="GO" id="GO:0031344">
    <property type="term" value="P:regulation of cell projection organization"/>
    <property type="evidence" value="ECO:0007669"/>
    <property type="project" value="TreeGrafter"/>
</dbReference>
<sequence>MEDFQYVVERKKPDPICFGSRVVRDTNPIGKALSAFQKRYAYEAFSKVSPQTYHTEKITSGVSRLQNKMRSNKGVGGLANGAPRFPQQVRFHIPSPTRYNPEPKKKTKQMKAPFGNSISRESESPSRAPGAGNYDISGKRCRRTRTAYNFGRPTMISAVETLCIPVSSDRCDRCNTICDHDYWHKNYTSFLCHFCMEEEKILHEDYTQKELKEYQVITFENL</sequence>
<dbReference type="AlphaFoldDB" id="A0A8K0DF09"/>
<dbReference type="EMBL" id="VTPC01000638">
    <property type="protein sequence ID" value="KAF2904943.1"/>
    <property type="molecule type" value="Genomic_DNA"/>
</dbReference>
<evidence type="ECO:0000313" key="2">
    <source>
        <dbReference type="EMBL" id="KAF2904943.1"/>
    </source>
</evidence>
<evidence type="ECO:0000313" key="3">
    <source>
        <dbReference type="Proteomes" id="UP000801492"/>
    </source>
</evidence>